<dbReference type="AlphaFoldDB" id="A0A0R2JS79"/>
<dbReference type="GeneID" id="61249879"/>
<protein>
    <submittedName>
        <fullName evidence="1">Uncharacterized protein</fullName>
    </submittedName>
</protein>
<name>A0A0R2JS79_9LACO</name>
<dbReference type="OrthoDB" id="2248271at2"/>
<evidence type="ECO:0000313" key="1">
    <source>
        <dbReference type="EMBL" id="KRN78710.1"/>
    </source>
</evidence>
<evidence type="ECO:0000313" key="2">
    <source>
        <dbReference type="Proteomes" id="UP000051565"/>
    </source>
</evidence>
<dbReference type="EMBL" id="JQBT01000033">
    <property type="protein sequence ID" value="KRN78710.1"/>
    <property type="molecule type" value="Genomic_DNA"/>
</dbReference>
<dbReference type="STRING" id="53444.AYR59_03180"/>
<organism evidence="1 2">
    <name type="scientific">Fructilactobacillus lindneri DSM 20690 = JCM 11027</name>
    <dbReference type="NCBI Taxonomy" id="1122148"/>
    <lineage>
        <taxon>Bacteria</taxon>
        <taxon>Bacillati</taxon>
        <taxon>Bacillota</taxon>
        <taxon>Bacilli</taxon>
        <taxon>Lactobacillales</taxon>
        <taxon>Lactobacillaceae</taxon>
        <taxon>Fructilactobacillus</taxon>
    </lineage>
</organism>
<proteinExistence type="predicted"/>
<gene>
    <name evidence="1" type="ORF">IV52_GL000987</name>
</gene>
<dbReference type="Proteomes" id="UP000051565">
    <property type="component" value="Unassembled WGS sequence"/>
</dbReference>
<dbReference type="PATRIC" id="fig|1122148.6.peg.1013"/>
<reference evidence="1 2" key="1">
    <citation type="journal article" date="2015" name="Genome Announc.">
        <title>Expanding the biotechnology potential of lactobacilli through comparative genomics of 213 strains and associated genera.</title>
        <authorList>
            <person name="Sun Z."/>
            <person name="Harris H.M."/>
            <person name="McCann A."/>
            <person name="Guo C."/>
            <person name="Argimon S."/>
            <person name="Zhang W."/>
            <person name="Yang X."/>
            <person name="Jeffery I.B."/>
            <person name="Cooney J.C."/>
            <person name="Kagawa T.F."/>
            <person name="Liu W."/>
            <person name="Song Y."/>
            <person name="Salvetti E."/>
            <person name="Wrobel A."/>
            <person name="Rasinkangas P."/>
            <person name="Parkhill J."/>
            <person name="Rea M.C."/>
            <person name="O'Sullivan O."/>
            <person name="Ritari J."/>
            <person name="Douillard F.P."/>
            <person name="Paul Ross R."/>
            <person name="Yang R."/>
            <person name="Briner A.E."/>
            <person name="Felis G.E."/>
            <person name="de Vos W.M."/>
            <person name="Barrangou R."/>
            <person name="Klaenhammer T.R."/>
            <person name="Caufield P.W."/>
            <person name="Cui Y."/>
            <person name="Zhang H."/>
            <person name="O'Toole P.W."/>
        </authorList>
    </citation>
    <scope>NUCLEOTIDE SEQUENCE [LARGE SCALE GENOMIC DNA]</scope>
    <source>
        <strain evidence="1 2">DSM 20690</strain>
    </source>
</reference>
<comment type="caution">
    <text evidence="1">The sequence shown here is derived from an EMBL/GenBank/DDBJ whole genome shotgun (WGS) entry which is preliminary data.</text>
</comment>
<accession>A0A0R2JS79</accession>
<keyword evidence="2" id="KW-1185">Reference proteome</keyword>
<dbReference type="RefSeq" id="WP_054645939.1">
    <property type="nucleotide sequence ID" value="NZ_FUXS01000002.1"/>
</dbReference>
<sequence length="109" mass="12201">MGTGIPETMEQVHVLLAEMQQKGHQITEDELIYQTVQDLLQTYLDAAEEGHYDSVKAVNQQTLEIVSITGKHLGTYQTKATSLVDEFKNNAFKMTLDLEYVANKVVGGR</sequence>